<gene>
    <name evidence="2" type="ORF">EB796_018341</name>
</gene>
<dbReference type="EMBL" id="VXIV02002728">
    <property type="protein sequence ID" value="KAF6023347.1"/>
    <property type="molecule type" value="Genomic_DNA"/>
</dbReference>
<dbReference type="Gene3D" id="3.40.50.300">
    <property type="entry name" value="P-loop containing nucleotide triphosphate hydrolases"/>
    <property type="match status" value="1"/>
</dbReference>
<dbReference type="PANTHER" id="PTHR46487:SF1">
    <property type="entry name" value="DNA REPAIR PROTEIN XRCC3"/>
    <property type="match status" value="1"/>
</dbReference>
<dbReference type="GO" id="GO:0000400">
    <property type="term" value="F:four-way junction DNA binding"/>
    <property type="evidence" value="ECO:0007669"/>
    <property type="project" value="TreeGrafter"/>
</dbReference>
<dbReference type="OrthoDB" id="1861185at2759"/>
<name>A0A7J7JBI1_BUGNE</name>
<dbReference type="PANTHER" id="PTHR46487">
    <property type="entry name" value="DNA REPAIR PROTEIN XRCC3"/>
    <property type="match status" value="1"/>
</dbReference>
<dbReference type="AlphaFoldDB" id="A0A7J7JBI1"/>
<sequence>MQLALHSQLVKRNGRLSNCLYICTEDVFPSQRLLQLEQSIKHHNPLLTNHRFSDHVFVEHISNKDQLLAALENKVPKLLARGLTNLIIIDSITAVFRGQDEQQTISARSKDISAIGVQLHRLATEYHVAVSVSTRCLIVMADMTGSGESRNLPALGLTWSNLVTTRLKVRRSHQDSIRQLVVAFAPHLHNNYCEYLITEHGVVSPG</sequence>
<evidence type="ECO:0000313" key="2">
    <source>
        <dbReference type="EMBL" id="KAF6023347.1"/>
    </source>
</evidence>
<dbReference type="GO" id="GO:0140664">
    <property type="term" value="F:ATP-dependent DNA damage sensor activity"/>
    <property type="evidence" value="ECO:0007669"/>
    <property type="project" value="InterPro"/>
</dbReference>
<dbReference type="GO" id="GO:0033065">
    <property type="term" value="C:Rad51C-XRCC3 complex"/>
    <property type="evidence" value="ECO:0007669"/>
    <property type="project" value="TreeGrafter"/>
</dbReference>
<comment type="caution">
    <text evidence="2">The sequence shown here is derived from an EMBL/GenBank/DDBJ whole genome shotgun (WGS) entry which is preliminary data.</text>
</comment>
<dbReference type="GO" id="GO:0090656">
    <property type="term" value="P:t-circle formation"/>
    <property type="evidence" value="ECO:0007669"/>
    <property type="project" value="TreeGrafter"/>
</dbReference>
<keyword evidence="3" id="KW-1185">Reference proteome</keyword>
<reference evidence="2" key="1">
    <citation type="submission" date="2020-06" db="EMBL/GenBank/DDBJ databases">
        <title>Draft genome of Bugula neritina, a colonial animal packing powerful symbionts and potential medicines.</title>
        <authorList>
            <person name="Rayko M."/>
        </authorList>
    </citation>
    <scope>NUCLEOTIDE SEQUENCE [LARGE SCALE GENOMIC DNA]</scope>
    <source>
        <strain evidence="2">Kwan_BN1</strain>
    </source>
</reference>
<dbReference type="GO" id="GO:0005657">
    <property type="term" value="C:replication fork"/>
    <property type="evidence" value="ECO:0007669"/>
    <property type="project" value="TreeGrafter"/>
</dbReference>
<dbReference type="InterPro" id="IPR027417">
    <property type="entry name" value="P-loop_NTPase"/>
</dbReference>
<organism evidence="2 3">
    <name type="scientific">Bugula neritina</name>
    <name type="common">Brown bryozoan</name>
    <name type="synonym">Sertularia neritina</name>
    <dbReference type="NCBI Taxonomy" id="10212"/>
    <lineage>
        <taxon>Eukaryota</taxon>
        <taxon>Metazoa</taxon>
        <taxon>Spiralia</taxon>
        <taxon>Lophotrochozoa</taxon>
        <taxon>Bryozoa</taxon>
        <taxon>Gymnolaemata</taxon>
        <taxon>Cheilostomatida</taxon>
        <taxon>Flustrina</taxon>
        <taxon>Buguloidea</taxon>
        <taxon>Bugulidae</taxon>
        <taxon>Bugula</taxon>
    </lineage>
</organism>
<proteinExistence type="predicted"/>
<accession>A0A7J7JBI1</accession>
<protein>
    <submittedName>
        <fullName evidence="2">XRCC3</fullName>
    </submittedName>
</protein>
<dbReference type="GO" id="GO:0045003">
    <property type="term" value="P:double-strand break repair via synthesis-dependent strand annealing"/>
    <property type="evidence" value="ECO:0007669"/>
    <property type="project" value="TreeGrafter"/>
</dbReference>
<evidence type="ECO:0000313" key="3">
    <source>
        <dbReference type="Proteomes" id="UP000593567"/>
    </source>
</evidence>
<dbReference type="Proteomes" id="UP000593567">
    <property type="component" value="Unassembled WGS sequence"/>
</dbReference>
<dbReference type="PROSITE" id="PS50162">
    <property type="entry name" value="RECA_2"/>
    <property type="match status" value="1"/>
</dbReference>
<evidence type="ECO:0000259" key="1">
    <source>
        <dbReference type="PROSITE" id="PS50162"/>
    </source>
</evidence>
<dbReference type="Pfam" id="PF08423">
    <property type="entry name" value="Rad51"/>
    <property type="match status" value="1"/>
</dbReference>
<feature type="domain" description="RecA family profile 1" evidence="1">
    <location>
        <begin position="1"/>
        <end position="136"/>
    </location>
</feature>
<dbReference type="GO" id="GO:0005524">
    <property type="term" value="F:ATP binding"/>
    <property type="evidence" value="ECO:0007669"/>
    <property type="project" value="InterPro"/>
</dbReference>
<dbReference type="GO" id="GO:0000722">
    <property type="term" value="P:telomere maintenance via recombination"/>
    <property type="evidence" value="ECO:0007669"/>
    <property type="project" value="TreeGrafter"/>
</dbReference>
<dbReference type="InterPro" id="IPR020588">
    <property type="entry name" value="RecA_ATP-bd"/>
</dbReference>
<dbReference type="GO" id="GO:0071140">
    <property type="term" value="P:resolution of mitotic recombination intermediates"/>
    <property type="evidence" value="ECO:0007669"/>
    <property type="project" value="TreeGrafter"/>
</dbReference>
<dbReference type="InterPro" id="IPR013632">
    <property type="entry name" value="Rad51_C"/>
</dbReference>
<dbReference type="SUPFAM" id="SSF52540">
    <property type="entry name" value="P-loop containing nucleoside triphosphate hydrolases"/>
    <property type="match status" value="1"/>
</dbReference>